<comment type="catalytic activity">
    <reaction evidence="11">
        <text>[GlcNAc-(1-&gt;4)-Mur2Ac(oyl-L-Ala-gamma-D-Glu-L-Lys-D-Ala-D-Ala)](n)-di-trans,octa-cis-undecaprenyl diphosphate + beta-D-GlcNAc-(1-&gt;4)-Mur2Ac(oyl-L-Ala-gamma-D-Glu-L-Lys-D-Ala-D-Ala)-di-trans,octa-cis-undecaprenyl diphosphate = [GlcNAc-(1-&gt;4)-Mur2Ac(oyl-L-Ala-gamma-D-Glu-L-Lys-D-Ala-D-Ala)](n+1)-di-trans,octa-cis-undecaprenyl diphosphate + di-trans,octa-cis-undecaprenyl diphosphate + H(+)</text>
        <dbReference type="Rhea" id="RHEA:23708"/>
        <dbReference type="Rhea" id="RHEA-COMP:9602"/>
        <dbReference type="Rhea" id="RHEA-COMP:9603"/>
        <dbReference type="ChEBI" id="CHEBI:15378"/>
        <dbReference type="ChEBI" id="CHEBI:58405"/>
        <dbReference type="ChEBI" id="CHEBI:60033"/>
        <dbReference type="ChEBI" id="CHEBI:78435"/>
        <dbReference type="EC" id="2.4.99.28"/>
    </reaction>
</comment>
<feature type="domain" description="Penicillin-binding protein transpeptidase" evidence="13">
    <location>
        <begin position="344"/>
        <end position="602"/>
    </location>
</feature>
<dbReference type="GO" id="GO:0004180">
    <property type="term" value="F:carboxypeptidase activity"/>
    <property type="evidence" value="ECO:0007669"/>
    <property type="project" value="UniProtKB-KW"/>
</dbReference>
<accession>A0A917J859</accession>
<dbReference type="Pfam" id="PF06832">
    <property type="entry name" value="BiPBP_C"/>
    <property type="match status" value="1"/>
</dbReference>
<dbReference type="PANTHER" id="PTHR32282:SF15">
    <property type="entry name" value="PENICILLIN-BINDING PROTEIN 1C"/>
    <property type="match status" value="1"/>
</dbReference>
<dbReference type="Gene3D" id="3.40.710.10">
    <property type="entry name" value="DD-peptidase/beta-lactamase superfamily"/>
    <property type="match status" value="1"/>
</dbReference>
<dbReference type="InterPro" id="IPR009647">
    <property type="entry name" value="PBP_C"/>
</dbReference>
<comment type="similarity">
    <text evidence="3">In the N-terminal section; belongs to the glycosyltransferase 51 family.</text>
</comment>
<evidence type="ECO:0000313" key="16">
    <source>
        <dbReference type="EMBL" id="GGI50518.1"/>
    </source>
</evidence>
<dbReference type="EC" id="2.4.99.28" evidence="10"/>
<dbReference type="GO" id="GO:0006508">
    <property type="term" value="P:proteolysis"/>
    <property type="evidence" value="ECO:0007669"/>
    <property type="project" value="UniProtKB-KW"/>
</dbReference>
<keyword evidence="12" id="KW-1133">Transmembrane helix</keyword>
<evidence type="ECO:0000256" key="7">
    <source>
        <dbReference type="ARBA" id="ARBA00022679"/>
    </source>
</evidence>
<keyword evidence="17" id="KW-1185">Reference proteome</keyword>
<dbReference type="Gene3D" id="1.10.3810.10">
    <property type="entry name" value="Biosynthetic peptidoglycan transglycosylase-like"/>
    <property type="match status" value="1"/>
</dbReference>
<evidence type="ECO:0000256" key="9">
    <source>
        <dbReference type="ARBA" id="ARBA00023268"/>
    </source>
</evidence>
<evidence type="ECO:0000256" key="4">
    <source>
        <dbReference type="ARBA" id="ARBA00022645"/>
    </source>
</evidence>
<reference evidence="16" key="1">
    <citation type="journal article" date="2014" name="Int. J. Syst. Evol. Microbiol.">
        <title>Complete genome sequence of Corynebacterium casei LMG S-19264T (=DSM 44701T), isolated from a smear-ripened cheese.</title>
        <authorList>
            <consortium name="US DOE Joint Genome Institute (JGI-PGF)"/>
            <person name="Walter F."/>
            <person name="Albersmeier A."/>
            <person name="Kalinowski J."/>
            <person name="Ruckert C."/>
        </authorList>
    </citation>
    <scope>NUCLEOTIDE SEQUENCE</scope>
    <source>
        <strain evidence="16">CCM 8711</strain>
    </source>
</reference>
<dbReference type="GO" id="GO:0030288">
    <property type="term" value="C:outer membrane-bounded periplasmic space"/>
    <property type="evidence" value="ECO:0007669"/>
    <property type="project" value="TreeGrafter"/>
</dbReference>
<dbReference type="Pfam" id="PF00905">
    <property type="entry name" value="Transpeptidase"/>
    <property type="match status" value="1"/>
</dbReference>
<comment type="caution">
    <text evidence="16">The sequence shown here is derived from an EMBL/GenBank/DDBJ whole genome shotgun (WGS) entry which is preliminary data.</text>
</comment>
<keyword evidence="12" id="KW-0472">Membrane</keyword>
<dbReference type="GO" id="GO:0008658">
    <property type="term" value="F:penicillin binding"/>
    <property type="evidence" value="ECO:0007669"/>
    <property type="project" value="InterPro"/>
</dbReference>
<proteinExistence type="inferred from homology"/>
<name>A0A917J859_9SPHI</name>
<keyword evidence="8" id="KW-0378">Hydrolase</keyword>
<evidence type="ECO:0000256" key="10">
    <source>
        <dbReference type="ARBA" id="ARBA00044770"/>
    </source>
</evidence>
<dbReference type="InterPro" id="IPR050396">
    <property type="entry name" value="Glycosyltr_51/Transpeptidase"/>
</dbReference>
<evidence type="ECO:0000256" key="12">
    <source>
        <dbReference type="SAM" id="Phobius"/>
    </source>
</evidence>
<dbReference type="EMBL" id="BMDO01000004">
    <property type="protein sequence ID" value="GGI50518.1"/>
    <property type="molecule type" value="Genomic_DNA"/>
</dbReference>
<dbReference type="InterPro" id="IPR011815">
    <property type="entry name" value="PBP_1c"/>
</dbReference>
<dbReference type="AlphaFoldDB" id="A0A917J859"/>
<keyword evidence="9" id="KW-0511">Multifunctional enzyme</keyword>
<dbReference type="InterPro" id="IPR001460">
    <property type="entry name" value="PCN-bd_Tpept"/>
</dbReference>
<evidence type="ECO:0000256" key="1">
    <source>
        <dbReference type="ARBA" id="ARBA00004752"/>
    </source>
</evidence>
<keyword evidence="5" id="KW-0645">Protease</keyword>
<comment type="pathway">
    <text evidence="1">Cell wall biogenesis; peptidoglycan biosynthesis.</text>
</comment>
<evidence type="ECO:0000256" key="11">
    <source>
        <dbReference type="ARBA" id="ARBA00049902"/>
    </source>
</evidence>
<dbReference type="SUPFAM" id="SSF53955">
    <property type="entry name" value="Lysozyme-like"/>
    <property type="match status" value="1"/>
</dbReference>
<dbReference type="InterPro" id="IPR023346">
    <property type="entry name" value="Lysozyme-like_dom_sf"/>
</dbReference>
<sequence>MTGIQATFPRKDCFVPRNDVLYINWRYKLAGADMIRDHQFFKYLRKRPKTSITAVILLIAVIAFAFCLPRPLFNSPTSYVIDDDSGQLLGAAIASDGQWRFPYSDSVPDKFKQCIIAFEDKRFLHHFGVDPLAFGRAIRQNLKSKRVSSGGSTLTMQVIRLATHHNRTVWNKLLEMVMATRLEISNSKNEILALYASNAPFGGNVIGLNAASWRYFGRGPNKLSWGEMAAMAVLPNAPALVHPGKNRKVLLKKRNQLLDKLCTLKIIDQSTADLAKLEPMPDKPLPLPQLAPHLLERFKAEHPAKSISATRLKTTLKAGLQQQVAEILERNHRILKANQINNIAAVVLDVETGATIAYVGNIFHPQDAGLESSVDVANAPRSPGSTLKPLLYASMLHDGFILPNTLIADIPTQIAGYHPENFDLGYDGAVPASRALARSLNVPAVKMLQKYKYERFYEVLKKAGITTLTQPADHYGLSLILGGCENTLWELTGAYAGMARVLNHYNQTGYYYDDDFHAPVYQSVKADKSSKEKNGLLDAGSIYYTFQAMEEVMRPGEEMLWQQFGSTQRIAWKTGTSFGFRDGWAIGVTPKYVVGVWVGNTTGEGRPNLTGINTAAPVLFEIFRQLPVTREWFKAPVNAMVKVDVCRESGQRAGEYCEHIDPTWVPAGGLKSPVCPYHQLVHLDLTRKWQVNTDCESPERMVHQKWFVLPPSMEYYYKARNYQYRTLPPFRSDCGVSDKTLPMEVIYPKDDAKIYIPIEADGTRGRMICNAAHRQPGMKVFWHLDDQYIGETKDYHQVAINPQPGPHVLTLVDGTGSTVKVRFSVLDKDSGK</sequence>
<keyword evidence="7" id="KW-0808">Transferase</keyword>
<keyword evidence="4" id="KW-0121">Carboxypeptidase</keyword>
<reference evidence="16" key="2">
    <citation type="submission" date="2020-09" db="EMBL/GenBank/DDBJ databases">
        <authorList>
            <person name="Sun Q."/>
            <person name="Sedlacek I."/>
        </authorList>
    </citation>
    <scope>NUCLEOTIDE SEQUENCE</scope>
    <source>
        <strain evidence="16">CCM 8711</strain>
    </source>
</reference>
<dbReference type="PANTHER" id="PTHR32282">
    <property type="entry name" value="BINDING PROTEIN TRANSPEPTIDASE, PUTATIVE-RELATED"/>
    <property type="match status" value="1"/>
</dbReference>
<dbReference type="InterPro" id="IPR001264">
    <property type="entry name" value="Glyco_trans_51"/>
</dbReference>
<evidence type="ECO:0000256" key="8">
    <source>
        <dbReference type="ARBA" id="ARBA00022801"/>
    </source>
</evidence>
<dbReference type="InterPro" id="IPR036950">
    <property type="entry name" value="PBP_transglycosylase"/>
</dbReference>
<dbReference type="SUPFAM" id="SSF56601">
    <property type="entry name" value="beta-lactamase/transpeptidase-like"/>
    <property type="match status" value="1"/>
</dbReference>
<feature type="transmembrane region" description="Helical" evidence="12">
    <location>
        <begin position="52"/>
        <end position="73"/>
    </location>
</feature>
<evidence type="ECO:0000256" key="5">
    <source>
        <dbReference type="ARBA" id="ARBA00022670"/>
    </source>
</evidence>
<comment type="similarity">
    <text evidence="2">In the C-terminal section; belongs to the transpeptidase family.</text>
</comment>
<gene>
    <name evidence="16" type="ORF">GCM10011425_17300</name>
</gene>
<dbReference type="Pfam" id="PF00912">
    <property type="entry name" value="Transgly"/>
    <property type="match status" value="1"/>
</dbReference>
<protein>
    <recommendedName>
        <fullName evidence="10">peptidoglycan glycosyltransferase</fullName>
        <ecNumber evidence="10">2.4.99.28</ecNumber>
    </recommendedName>
</protein>
<evidence type="ECO:0000256" key="3">
    <source>
        <dbReference type="ARBA" id="ARBA00007739"/>
    </source>
</evidence>
<dbReference type="RefSeq" id="WP_229747077.1">
    <property type="nucleotide sequence ID" value="NZ_BMDO01000004.1"/>
</dbReference>
<dbReference type="NCBIfam" id="TIGR02073">
    <property type="entry name" value="PBP_1c"/>
    <property type="match status" value="1"/>
</dbReference>
<feature type="domain" description="Glycosyl transferase family 51" evidence="14">
    <location>
        <begin position="103"/>
        <end position="261"/>
    </location>
</feature>
<keyword evidence="12" id="KW-0812">Transmembrane</keyword>
<evidence type="ECO:0000313" key="17">
    <source>
        <dbReference type="Proteomes" id="UP000662074"/>
    </source>
</evidence>
<organism evidence="16 17">
    <name type="scientific">Mucilaginibacter galii</name>
    <dbReference type="NCBI Taxonomy" id="2005073"/>
    <lineage>
        <taxon>Bacteria</taxon>
        <taxon>Pseudomonadati</taxon>
        <taxon>Bacteroidota</taxon>
        <taxon>Sphingobacteriia</taxon>
        <taxon>Sphingobacteriales</taxon>
        <taxon>Sphingobacteriaceae</taxon>
        <taxon>Mucilaginibacter</taxon>
    </lineage>
</organism>
<dbReference type="InterPro" id="IPR012338">
    <property type="entry name" value="Beta-lactam/transpept-like"/>
</dbReference>
<evidence type="ECO:0000259" key="15">
    <source>
        <dbReference type="Pfam" id="PF06832"/>
    </source>
</evidence>
<evidence type="ECO:0000256" key="6">
    <source>
        <dbReference type="ARBA" id="ARBA00022676"/>
    </source>
</evidence>
<evidence type="ECO:0000259" key="14">
    <source>
        <dbReference type="Pfam" id="PF00912"/>
    </source>
</evidence>
<evidence type="ECO:0000259" key="13">
    <source>
        <dbReference type="Pfam" id="PF00905"/>
    </source>
</evidence>
<evidence type="ECO:0000256" key="2">
    <source>
        <dbReference type="ARBA" id="ARBA00007090"/>
    </source>
</evidence>
<dbReference type="GO" id="GO:0009252">
    <property type="term" value="P:peptidoglycan biosynthetic process"/>
    <property type="evidence" value="ECO:0007669"/>
    <property type="project" value="InterPro"/>
</dbReference>
<keyword evidence="6" id="KW-0328">Glycosyltransferase</keyword>
<feature type="domain" description="Penicillin-binding C-terminal" evidence="15">
    <location>
        <begin position="738"/>
        <end position="823"/>
    </location>
</feature>
<dbReference type="Proteomes" id="UP000662074">
    <property type="component" value="Unassembled WGS sequence"/>
</dbReference>
<dbReference type="GO" id="GO:0008955">
    <property type="term" value="F:peptidoglycan glycosyltransferase activity"/>
    <property type="evidence" value="ECO:0007669"/>
    <property type="project" value="UniProtKB-EC"/>
</dbReference>